<dbReference type="RefSeq" id="WP_038102781.1">
    <property type="nucleotide sequence ID" value="NZ_JFDP01000051.1"/>
</dbReference>
<gene>
    <name evidence="2" type="ORF">UDIV_4040</name>
</gene>
<reference evidence="2 3" key="1">
    <citation type="submission" date="2014-02" db="EMBL/GenBank/DDBJ databases">
        <title>Genome sequence of Ureaplasma diversum strain 246.</title>
        <authorList>
            <person name="Sirand-Pugnet P."/>
            <person name="Breton M."/>
            <person name="Dordet-Frisoni E."/>
            <person name="Baranowski E."/>
            <person name="Barre A."/>
            <person name="Couture C."/>
            <person name="Dupuy V."/>
            <person name="Gaurivaud P."/>
            <person name="Jacob D."/>
            <person name="Lemaitre C."/>
            <person name="Manso-Silvan L."/>
            <person name="Nikolski M."/>
            <person name="Nouvel L.-X."/>
            <person name="Poumarat F."/>
            <person name="Tardy F."/>
            <person name="Thebault P."/>
            <person name="Theil S."/>
            <person name="Citti C."/>
            <person name="Thiaucourt F."/>
            <person name="Blanchard A."/>
        </authorList>
    </citation>
    <scope>NUCLEOTIDE SEQUENCE [LARGE SCALE GENOMIC DNA]</scope>
    <source>
        <strain evidence="2 3">NCTC 246</strain>
    </source>
</reference>
<dbReference type="OrthoDB" id="401337at2"/>
<evidence type="ECO:0000313" key="2">
    <source>
        <dbReference type="EMBL" id="KEZ23200.1"/>
    </source>
</evidence>
<keyword evidence="3" id="KW-1185">Reference proteome</keyword>
<feature type="transmembrane region" description="Helical" evidence="1">
    <location>
        <begin position="114"/>
        <end position="136"/>
    </location>
</feature>
<feature type="transmembrane region" description="Helical" evidence="1">
    <location>
        <begin position="179"/>
        <end position="201"/>
    </location>
</feature>
<feature type="transmembrane region" description="Helical" evidence="1">
    <location>
        <begin position="611"/>
        <end position="631"/>
    </location>
</feature>
<evidence type="ECO:0000256" key="1">
    <source>
        <dbReference type="SAM" id="Phobius"/>
    </source>
</evidence>
<keyword evidence="1" id="KW-0472">Membrane</keyword>
<keyword evidence="1" id="KW-0812">Transmembrane</keyword>
<evidence type="ECO:0000313" key="3">
    <source>
        <dbReference type="Proteomes" id="UP000028537"/>
    </source>
</evidence>
<protein>
    <submittedName>
        <fullName evidence="2">ABC transporter, permease protein</fullName>
    </submittedName>
</protein>
<dbReference type="EMBL" id="JFDP01000051">
    <property type="protein sequence ID" value="KEZ23200.1"/>
    <property type="molecule type" value="Genomic_DNA"/>
</dbReference>
<feature type="transmembrane region" description="Helical" evidence="1">
    <location>
        <begin position="59"/>
        <end position="81"/>
    </location>
</feature>
<dbReference type="AlphaFoldDB" id="A0A084EZ08"/>
<feature type="transmembrane region" description="Helical" evidence="1">
    <location>
        <begin position="148"/>
        <end position="172"/>
    </location>
</feature>
<organism evidence="2 3">
    <name type="scientific">Ureaplasma diversum NCTC 246</name>
    <dbReference type="NCBI Taxonomy" id="1188241"/>
    <lineage>
        <taxon>Bacteria</taxon>
        <taxon>Bacillati</taxon>
        <taxon>Mycoplasmatota</taxon>
        <taxon>Mycoplasmoidales</taxon>
        <taxon>Mycoplasmoidaceae</taxon>
        <taxon>Ureaplasma</taxon>
    </lineage>
</organism>
<name>A0A084EZ08_9BACT</name>
<sequence length="637" mass="72667">MNQSTNSFAKKVNSSYLYSKFLAKIIFKKNSSIVLPVVLMGLIIILTLIARFVSKDLSTFLIISYVNIFITLFLSVIFASIKALNIFKDLAKEGIDILVFSKSISRQNVIITKLGFFCFIGVLWSIVAFLGGIIFYASNYPYAASVNYWYVSTFFSTLFTYLLFGLIAILIALKQSSKIAMITPIMVFLPLLVAGSAANVFSTSSANQIASFLNLEKREYDSGTVADVEKFYLNNNKDEYILIPKINPEDASRKKFTQRQVDLLNQIYSHSKSSAVSWQAISWLFIPYQLIDVFAQRDKDPIGVAASREENNLKNYLYYNDQPSKEFNYFISDNPLGLSLKPVVIDNQESQRYIVPGLLKNRSIISEQSDFSVQDREIIYAREKANDVNVTFAEDNNIFASPDNLVGKIKWSIVKDALESPVFLEKAKDFYETRLQSLEGSENLTKAKILEIISNIASAGYDKTFINLVDKESGAELFKEIINPREIKNQTEKKIYLITTMLYYLYFNHQDSVILDKILKNDNEQNGYAPQKIKVFVDGHNYFIGGYKNYAVTQYPKEVTEKDSGEGVVRERKIRTIVYRYELEDSDNYLFQAVEEVKSVQQANRVISKGFYSLIWIAIVAALLVGAYFGYTRKDYK</sequence>
<keyword evidence="1" id="KW-1133">Transmembrane helix</keyword>
<proteinExistence type="predicted"/>
<dbReference type="eggNOG" id="COG1277">
    <property type="taxonomic scope" value="Bacteria"/>
</dbReference>
<comment type="caution">
    <text evidence="2">The sequence shown here is derived from an EMBL/GenBank/DDBJ whole genome shotgun (WGS) entry which is preliminary data.</text>
</comment>
<feature type="transmembrane region" description="Helical" evidence="1">
    <location>
        <begin position="33"/>
        <end position="53"/>
    </location>
</feature>
<dbReference type="Proteomes" id="UP000028537">
    <property type="component" value="Unassembled WGS sequence"/>
</dbReference>
<accession>A0A084EZ08</accession>